<protein>
    <submittedName>
        <fullName evidence="2">Uncharacterized protein</fullName>
    </submittedName>
</protein>
<dbReference type="InterPro" id="IPR013783">
    <property type="entry name" value="Ig-like_fold"/>
</dbReference>
<gene>
    <name evidence="2" type="ORF">A2Z11_01640</name>
</gene>
<dbReference type="Proteomes" id="UP000176389">
    <property type="component" value="Unassembled WGS sequence"/>
</dbReference>
<evidence type="ECO:0000313" key="2">
    <source>
        <dbReference type="EMBL" id="OGY26859.1"/>
    </source>
</evidence>
<dbReference type="Pfam" id="PF09136">
    <property type="entry name" value="Glucodextran_B"/>
    <property type="match status" value="2"/>
</dbReference>
<comment type="caution">
    <text evidence="2">The sequence shown here is derived from an EMBL/GenBank/DDBJ whole genome shotgun (WGS) entry which is preliminary data.</text>
</comment>
<dbReference type="STRING" id="1802596.A2Z11_01640"/>
<dbReference type="NCBIfam" id="NF033510">
    <property type="entry name" value="Ca_tandemer"/>
    <property type="match status" value="1"/>
</dbReference>
<accession>A0A1G1WGK5</accession>
<keyword evidence="1" id="KW-1133">Transmembrane helix</keyword>
<keyword evidence="1" id="KW-0472">Membrane</keyword>
<reference evidence="2 3" key="1">
    <citation type="journal article" date="2016" name="Nat. Commun.">
        <title>Thousands of microbial genomes shed light on interconnected biogeochemical processes in an aquifer system.</title>
        <authorList>
            <person name="Anantharaman K."/>
            <person name="Brown C.T."/>
            <person name="Hug L.A."/>
            <person name="Sharon I."/>
            <person name="Castelle C.J."/>
            <person name="Probst A.J."/>
            <person name="Thomas B.C."/>
            <person name="Singh A."/>
            <person name="Wilkins M.J."/>
            <person name="Karaoz U."/>
            <person name="Brodie E.L."/>
            <person name="Williams K.H."/>
            <person name="Hubbard S.S."/>
            <person name="Banfield J.F."/>
        </authorList>
    </citation>
    <scope>NUCLEOTIDE SEQUENCE [LARGE SCALE GENOMIC DNA]</scope>
</reference>
<proteinExistence type="predicted"/>
<keyword evidence="1" id="KW-0812">Transmembrane</keyword>
<feature type="transmembrane region" description="Helical" evidence="1">
    <location>
        <begin position="24"/>
        <end position="46"/>
    </location>
</feature>
<evidence type="ECO:0000256" key="1">
    <source>
        <dbReference type="SAM" id="Phobius"/>
    </source>
</evidence>
<organism evidence="2 3">
    <name type="scientific">Candidatus Woykebacteria bacterium RBG_16_43_9</name>
    <dbReference type="NCBI Taxonomy" id="1802596"/>
    <lineage>
        <taxon>Bacteria</taxon>
        <taxon>Candidatus Woykeibacteriota</taxon>
    </lineage>
</organism>
<dbReference type="Gene3D" id="2.60.40.10">
    <property type="entry name" value="Immunoglobulins"/>
    <property type="match status" value="2"/>
</dbReference>
<name>A0A1G1WGK5_9BACT</name>
<dbReference type="AlphaFoldDB" id="A0A1G1WGK5"/>
<dbReference type="EMBL" id="MHCS01000009">
    <property type="protein sequence ID" value="OGY26859.1"/>
    <property type="molecule type" value="Genomic_DNA"/>
</dbReference>
<sequence length="243" mass="26716">MKHNIRTGIPQYTYRQKNTADKKIYRRLAVFGGLTVVLLLAIWFWGVTFVNILGLLGTNDSEEGNQPKFELPLRKPTFEDLPEFTNKETITITGSINAEMTLTLFVNGSQSGETTADAGGNFSFVNVSLKEGLNLIKVVATNSKEETKEETFLITLDKTKPQLAVTAPKSGQTFPKSTNSITVKGKTEPEATVFVNLIQATTDQDGNFSYVLTISPGENKIEVKSTDEAGNTEVEKLTITVEK</sequence>
<evidence type="ECO:0000313" key="3">
    <source>
        <dbReference type="Proteomes" id="UP000176389"/>
    </source>
</evidence>